<dbReference type="GO" id="GO:0005886">
    <property type="term" value="C:plasma membrane"/>
    <property type="evidence" value="ECO:0007669"/>
    <property type="project" value="UniProtKB-SubCell"/>
</dbReference>
<reference evidence="11 12" key="1">
    <citation type="submission" date="2019-11" db="EMBL/GenBank/DDBJ databases">
        <authorList>
            <person name="Jiang L.-Q."/>
        </authorList>
    </citation>
    <scope>NUCLEOTIDE SEQUENCE [LARGE SCALE GENOMIC DNA]</scope>
    <source>
        <strain evidence="11 12">YIM 132087</strain>
    </source>
</reference>
<dbReference type="Proteomes" id="UP000460221">
    <property type="component" value="Unassembled WGS sequence"/>
</dbReference>
<feature type="transmembrane region" description="Helical" evidence="9">
    <location>
        <begin position="44"/>
        <end position="63"/>
    </location>
</feature>
<keyword evidence="7 9" id="KW-0472">Membrane</keyword>
<dbReference type="PANTHER" id="PTHR23501:SF197">
    <property type="entry name" value="COMD"/>
    <property type="match status" value="1"/>
</dbReference>
<dbReference type="Gene3D" id="1.20.1250.20">
    <property type="entry name" value="MFS general substrate transporter like domains"/>
    <property type="match status" value="1"/>
</dbReference>
<feature type="transmembrane region" description="Helical" evidence="9">
    <location>
        <begin position="267"/>
        <end position="290"/>
    </location>
</feature>
<dbReference type="InterPro" id="IPR011701">
    <property type="entry name" value="MFS"/>
</dbReference>
<feature type="transmembrane region" description="Helical" evidence="9">
    <location>
        <begin position="196"/>
        <end position="217"/>
    </location>
</feature>
<keyword evidence="12" id="KW-1185">Reference proteome</keyword>
<dbReference type="FunFam" id="1.20.1720.10:FF:000004">
    <property type="entry name" value="EmrB/QacA family drug resistance transporter"/>
    <property type="match status" value="1"/>
</dbReference>
<sequence>MTHRQILESMSGLLLGMFVAMLSSTIVTNALPTIIGDLHGTESGYTWVVVATLLALTATTPIWGKLSDLFDPKLLVQLSLVIYVAGSVIAGLSQSIAMLIVARAIQGIGAGGLMALVQVILARMIPPRERGRYSGYLGAVFAVATVLGPLVGGLIVDADWLGWRWCFYVGVPFAAAALIVLQRTLKLPSLKREAKIDYLGATLIVGGISLLLIWVSLAGTNFAWLSVASAVMVLGGLVLLGLAVVVESRAAEPIIPLSLFRSRTVTLASIAGIFVGSSLFGVTVFLSQYFQTSRGDSPTVSGLATIPMVLGMFLSSLITGRIITATGRWKRFLVGGGITLVLGLAVLSTLRADTAYWVLAVGMALAGAGMGATMQNLVLAVQNSVSMRDMGSASSTVAFLRSLGGAIGVSALGAVLGTQVSRHVTGGLADLGIPAGSGSADLADIGSLPEPVAGLVRDGYGIGTAWTFGIAAATALIGAVLMMFIKEVPLRTSNSEPGDPTTVDQAAATVVLERPATPDVSDGSSDVTDGATDRNPVGVTVPAQGSRARRHPARHLAARGARRASLRKDGVSTRS</sequence>
<dbReference type="EMBL" id="WLYK01000006">
    <property type="protein sequence ID" value="MTD15601.1"/>
    <property type="molecule type" value="Genomic_DNA"/>
</dbReference>
<dbReference type="PROSITE" id="PS50850">
    <property type="entry name" value="MFS"/>
    <property type="match status" value="1"/>
</dbReference>
<accession>A0A7K1FN56</accession>
<organism evidence="11 12">
    <name type="scientific">Nakamurella alba</name>
    <dbReference type="NCBI Taxonomy" id="2665158"/>
    <lineage>
        <taxon>Bacteria</taxon>
        <taxon>Bacillati</taxon>
        <taxon>Actinomycetota</taxon>
        <taxon>Actinomycetes</taxon>
        <taxon>Nakamurellales</taxon>
        <taxon>Nakamurellaceae</taxon>
        <taxon>Nakamurella</taxon>
    </lineage>
</organism>
<feature type="compositionally biased region" description="Basic residues" evidence="8">
    <location>
        <begin position="547"/>
        <end position="565"/>
    </location>
</feature>
<comment type="similarity">
    <text evidence="2">Belongs to the major facilitator superfamily. TCR/Tet family.</text>
</comment>
<feature type="compositionally biased region" description="Basic and acidic residues" evidence="8">
    <location>
        <begin position="566"/>
        <end position="575"/>
    </location>
</feature>
<feature type="transmembrane region" description="Helical" evidence="9">
    <location>
        <begin position="133"/>
        <end position="156"/>
    </location>
</feature>
<gene>
    <name evidence="11" type="ORF">GIS00_16835</name>
</gene>
<evidence type="ECO:0000256" key="5">
    <source>
        <dbReference type="ARBA" id="ARBA00022692"/>
    </source>
</evidence>
<evidence type="ECO:0000256" key="4">
    <source>
        <dbReference type="ARBA" id="ARBA00022475"/>
    </source>
</evidence>
<feature type="domain" description="Major facilitator superfamily (MFS) profile" evidence="10">
    <location>
        <begin position="9"/>
        <end position="490"/>
    </location>
</feature>
<feature type="transmembrane region" description="Helical" evidence="9">
    <location>
        <begin position="302"/>
        <end position="320"/>
    </location>
</feature>
<dbReference type="AlphaFoldDB" id="A0A7K1FN56"/>
<dbReference type="GO" id="GO:0022857">
    <property type="term" value="F:transmembrane transporter activity"/>
    <property type="evidence" value="ECO:0007669"/>
    <property type="project" value="InterPro"/>
</dbReference>
<feature type="transmembrane region" description="Helical" evidence="9">
    <location>
        <begin position="332"/>
        <end position="350"/>
    </location>
</feature>
<keyword evidence="4" id="KW-1003">Cell membrane</keyword>
<dbReference type="PRINTS" id="PR01036">
    <property type="entry name" value="TCRTETB"/>
</dbReference>
<feature type="transmembrane region" description="Helical" evidence="9">
    <location>
        <begin position="12"/>
        <end position="32"/>
    </location>
</feature>
<feature type="transmembrane region" description="Helical" evidence="9">
    <location>
        <begin position="465"/>
        <end position="485"/>
    </location>
</feature>
<keyword evidence="6 9" id="KW-1133">Transmembrane helix</keyword>
<evidence type="ECO:0000313" key="12">
    <source>
        <dbReference type="Proteomes" id="UP000460221"/>
    </source>
</evidence>
<proteinExistence type="inferred from homology"/>
<keyword evidence="3" id="KW-0813">Transport</keyword>
<evidence type="ECO:0000313" key="11">
    <source>
        <dbReference type="EMBL" id="MTD15601.1"/>
    </source>
</evidence>
<dbReference type="SUPFAM" id="SSF103473">
    <property type="entry name" value="MFS general substrate transporter"/>
    <property type="match status" value="1"/>
</dbReference>
<evidence type="ECO:0000256" key="1">
    <source>
        <dbReference type="ARBA" id="ARBA00004651"/>
    </source>
</evidence>
<comment type="caution">
    <text evidence="11">The sequence shown here is derived from an EMBL/GenBank/DDBJ whole genome shotgun (WGS) entry which is preliminary data.</text>
</comment>
<dbReference type="InterPro" id="IPR036259">
    <property type="entry name" value="MFS_trans_sf"/>
</dbReference>
<evidence type="ECO:0000256" key="8">
    <source>
        <dbReference type="SAM" id="MobiDB-lite"/>
    </source>
</evidence>
<feature type="transmembrane region" description="Helical" evidence="9">
    <location>
        <begin position="100"/>
        <end position="121"/>
    </location>
</feature>
<feature type="transmembrane region" description="Helical" evidence="9">
    <location>
        <begin position="398"/>
        <end position="416"/>
    </location>
</feature>
<feature type="transmembrane region" description="Helical" evidence="9">
    <location>
        <begin position="162"/>
        <end position="184"/>
    </location>
</feature>
<comment type="subcellular location">
    <subcellularLocation>
        <location evidence="1">Cell membrane</location>
        <topology evidence="1">Multi-pass membrane protein</topology>
    </subcellularLocation>
</comment>
<evidence type="ECO:0000256" key="2">
    <source>
        <dbReference type="ARBA" id="ARBA00007520"/>
    </source>
</evidence>
<dbReference type="Gene3D" id="1.20.1720.10">
    <property type="entry name" value="Multidrug resistance protein D"/>
    <property type="match status" value="1"/>
</dbReference>
<feature type="region of interest" description="Disordered" evidence="8">
    <location>
        <begin position="513"/>
        <end position="575"/>
    </location>
</feature>
<dbReference type="PANTHER" id="PTHR23501">
    <property type="entry name" value="MAJOR FACILITATOR SUPERFAMILY"/>
    <property type="match status" value="1"/>
</dbReference>
<evidence type="ECO:0000256" key="7">
    <source>
        <dbReference type="ARBA" id="ARBA00023136"/>
    </source>
</evidence>
<dbReference type="CDD" id="cd17502">
    <property type="entry name" value="MFS_Azr1_MDR_like"/>
    <property type="match status" value="1"/>
</dbReference>
<evidence type="ECO:0000256" key="6">
    <source>
        <dbReference type="ARBA" id="ARBA00022989"/>
    </source>
</evidence>
<evidence type="ECO:0000259" key="10">
    <source>
        <dbReference type="PROSITE" id="PS50850"/>
    </source>
</evidence>
<dbReference type="InterPro" id="IPR020846">
    <property type="entry name" value="MFS_dom"/>
</dbReference>
<feature type="transmembrane region" description="Helical" evidence="9">
    <location>
        <begin position="356"/>
        <end position="378"/>
    </location>
</feature>
<feature type="transmembrane region" description="Helical" evidence="9">
    <location>
        <begin position="75"/>
        <end position="94"/>
    </location>
</feature>
<name>A0A7K1FN56_9ACTN</name>
<evidence type="ECO:0000256" key="9">
    <source>
        <dbReference type="SAM" id="Phobius"/>
    </source>
</evidence>
<dbReference type="Pfam" id="PF07690">
    <property type="entry name" value="MFS_1"/>
    <property type="match status" value="1"/>
</dbReference>
<protein>
    <submittedName>
        <fullName evidence="11">MFS transporter</fullName>
    </submittedName>
</protein>
<dbReference type="RefSeq" id="WP_154769570.1">
    <property type="nucleotide sequence ID" value="NZ_WLYK01000006.1"/>
</dbReference>
<feature type="compositionally biased region" description="Low complexity" evidence="8">
    <location>
        <begin position="519"/>
        <end position="530"/>
    </location>
</feature>
<feature type="transmembrane region" description="Helical" evidence="9">
    <location>
        <begin position="223"/>
        <end position="246"/>
    </location>
</feature>
<keyword evidence="5 9" id="KW-0812">Transmembrane</keyword>
<evidence type="ECO:0000256" key="3">
    <source>
        <dbReference type="ARBA" id="ARBA00022448"/>
    </source>
</evidence>